<evidence type="ECO:0000259" key="5">
    <source>
        <dbReference type="Pfam" id="PF00384"/>
    </source>
</evidence>
<evidence type="ECO:0000313" key="7">
    <source>
        <dbReference type="EMBL" id="BBE42164.1"/>
    </source>
</evidence>
<dbReference type="Pfam" id="PF01568">
    <property type="entry name" value="Molydop_binding"/>
    <property type="match status" value="1"/>
</dbReference>
<dbReference type="SUPFAM" id="SSF53706">
    <property type="entry name" value="Formate dehydrogenase/DMSO reductase, domains 1-3"/>
    <property type="match status" value="1"/>
</dbReference>
<proteinExistence type="inferred from homology"/>
<evidence type="ECO:0000256" key="1">
    <source>
        <dbReference type="ARBA" id="ARBA00010312"/>
    </source>
</evidence>
<evidence type="ECO:0000256" key="3">
    <source>
        <dbReference type="ARBA" id="ARBA00023004"/>
    </source>
</evidence>
<dbReference type="Proteomes" id="UP000509448">
    <property type="component" value="Chromosome"/>
</dbReference>
<dbReference type="Gene3D" id="3.40.50.740">
    <property type="match status" value="1"/>
</dbReference>
<dbReference type="InterPro" id="IPR009010">
    <property type="entry name" value="Asp_de-COase-like_dom_sf"/>
</dbReference>
<keyword evidence="3" id="KW-0408">Iron</keyword>
<dbReference type="GO" id="GO:0046872">
    <property type="term" value="F:metal ion binding"/>
    <property type="evidence" value="ECO:0007669"/>
    <property type="project" value="UniProtKB-KW"/>
</dbReference>
<dbReference type="InterPro" id="IPR050612">
    <property type="entry name" value="Prok_Mopterin_Oxidored"/>
</dbReference>
<dbReference type="Gene3D" id="3.40.228.10">
    <property type="entry name" value="Dimethylsulfoxide Reductase, domain 2"/>
    <property type="match status" value="1"/>
</dbReference>
<reference evidence="7 8" key="1">
    <citation type="journal article" date="2019" name="ISME J.">
        <title>Isolation and characterization of a thermophilic sulfur- and iron-reducing thaumarchaeote from a terrestrial acidic hot spring.</title>
        <authorList>
            <person name="Kato S."/>
            <person name="Itoh T."/>
            <person name="Yuki M."/>
            <person name="Nagamori M."/>
            <person name="Ohnishi M."/>
            <person name="Uematsu K."/>
            <person name="Suzuki K."/>
            <person name="Takashina T."/>
            <person name="Ohkuma M."/>
        </authorList>
    </citation>
    <scope>NUCLEOTIDE SEQUENCE [LARGE SCALE GENOMIC DNA]</scope>
    <source>
        <strain evidence="7 8">NAS-02</strain>
    </source>
</reference>
<dbReference type="InterPro" id="IPR006657">
    <property type="entry name" value="MoPterin_dinucl-bd_dom"/>
</dbReference>
<accession>A0A4P2VCE2</accession>
<evidence type="ECO:0000259" key="6">
    <source>
        <dbReference type="Pfam" id="PF01568"/>
    </source>
</evidence>
<dbReference type="CDD" id="cd02781">
    <property type="entry name" value="MopB_CT_Acetylene-hydratase"/>
    <property type="match status" value="1"/>
</dbReference>
<evidence type="ECO:0000256" key="2">
    <source>
        <dbReference type="ARBA" id="ARBA00022723"/>
    </source>
</evidence>
<keyword evidence="4" id="KW-0411">Iron-sulfur</keyword>
<dbReference type="OrthoDB" id="23466at2157"/>
<evidence type="ECO:0000256" key="4">
    <source>
        <dbReference type="ARBA" id="ARBA00023014"/>
    </source>
</evidence>
<dbReference type="AlphaFoldDB" id="A0A4P2VCE2"/>
<feature type="domain" description="Molybdopterin oxidoreductase" evidence="5">
    <location>
        <begin position="73"/>
        <end position="510"/>
    </location>
</feature>
<organism evidence="7 8">
    <name type="scientific">Conexivisphaera calida</name>
    <dbReference type="NCBI Taxonomy" id="1874277"/>
    <lineage>
        <taxon>Archaea</taxon>
        <taxon>Nitrososphaerota</taxon>
        <taxon>Conexivisphaeria</taxon>
        <taxon>Conexivisphaerales</taxon>
        <taxon>Conexivisphaeraceae</taxon>
        <taxon>Conexivisphaera</taxon>
    </lineage>
</organism>
<gene>
    <name evidence="7" type="ORF">NAS2_0775</name>
</gene>
<dbReference type="InterPro" id="IPR037949">
    <property type="entry name" value="MopB_CT_Acetylene-hydratase"/>
</dbReference>
<dbReference type="Pfam" id="PF00384">
    <property type="entry name" value="Molybdopterin"/>
    <property type="match status" value="1"/>
</dbReference>
<dbReference type="SUPFAM" id="SSF50692">
    <property type="entry name" value="ADC-like"/>
    <property type="match status" value="1"/>
</dbReference>
<dbReference type="RefSeq" id="WP_174448423.1">
    <property type="nucleotide sequence ID" value="NZ_AP018732.1"/>
</dbReference>
<dbReference type="PANTHER" id="PTHR43742:SF6">
    <property type="entry name" value="OXIDOREDUCTASE YYAE-RELATED"/>
    <property type="match status" value="1"/>
</dbReference>
<feature type="domain" description="Molybdopterin dinucleotide-binding" evidence="6">
    <location>
        <begin position="618"/>
        <end position="724"/>
    </location>
</feature>
<name>A0A4P2VCE2_9ARCH</name>
<keyword evidence="8" id="KW-1185">Reference proteome</keyword>
<dbReference type="InterPro" id="IPR006656">
    <property type="entry name" value="Mopterin_OxRdtase"/>
</dbReference>
<dbReference type="GeneID" id="55584587"/>
<dbReference type="KEGG" id="ccai:NAS2_0775"/>
<dbReference type="EMBL" id="AP018732">
    <property type="protein sequence ID" value="BBE42164.1"/>
    <property type="molecule type" value="Genomic_DNA"/>
</dbReference>
<sequence length="732" mass="81756">MDVVAAEAGGKSKGRGEFAYTFCDACNQIPFCGLKVVVSGGRAVGVEGWEDFPSGPPCAKAYATLQEEYHPDRLLHPIMRTNPRGSGDPGWVRISWEEALDTVARRLREVAERYGPESVLFYVGDPKEPRLAVSRLASAFGSPNFGTESSTCSRAASLASQLLLGLRAWGTPPSERTHGVVLWAVNTAWTGTQSLRRLMAAKDRGTKFLVVDPRRTPTSERLADLHLRPRPGTDGALALGIMNQLISRGHYDREFVDRWVHGFDALREYASRFTPEEVERITWVPSGEVEEAAELLWGSRPETIFLGYSTLTHTTNGVQNVRAILSMMAILGNIDVPGGVVIPTRPLVPYLAMTDYPLRTPEDVAATGVDFALMSRKIELRDRRADVDKVPVWAELVPEQIQVNFLPEYVRDGRIRAALLFGANATMWPQYREYQEALDALEFSAAVDYFYRPWTHDHVDIVLPAATMYEREEPFAVFPAQGGWKVYRRQRVLEPRGEARSDWWIAFQIAVRLGLGDQFWNGDTRAAMDWILRRAAGVGYEEIPVPDGRLVPTGPEEFRKYERGLLRRDGRPGFPTPTGMVEVWSTVLERHGFDPLPAYVEPEESPASRPDLASRYPLILITGSRSPVYTHSKFRELSWLRDAEPEPLARISPEDARARGISDGDAVVVETPHGSVRMRARITHMMPKGVVDVPHGWAAVEGANANDATPRRFDPISGYPAFKALLCEVRRA</sequence>
<dbReference type="PANTHER" id="PTHR43742">
    <property type="entry name" value="TRIMETHYLAMINE-N-OXIDE REDUCTASE"/>
    <property type="match status" value="1"/>
</dbReference>
<keyword evidence="2" id="KW-0479">Metal-binding</keyword>
<comment type="similarity">
    <text evidence="1">Belongs to the prokaryotic molybdopterin-containing oxidoreductase family.</text>
</comment>
<dbReference type="GO" id="GO:0018818">
    <property type="term" value="F:acetylene hydratase activity"/>
    <property type="evidence" value="ECO:0007669"/>
    <property type="project" value="InterPro"/>
</dbReference>
<dbReference type="GO" id="GO:0043546">
    <property type="term" value="F:molybdopterin cofactor binding"/>
    <property type="evidence" value="ECO:0007669"/>
    <property type="project" value="InterPro"/>
</dbReference>
<dbReference type="Gene3D" id="2.40.40.20">
    <property type="match status" value="1"/>
</dbReference>
<evidence type="ECO:0000313" key="8">
    <source>
        <dbReference type="Proteomes" id="UP000509448"/>
    </source>
</evidence>
<dbReference type="GO" id="GO:0051536">
    <property type="term" value="F:iron-sulfur cluster binding"/>
    <property type="evidence" value="ECO:0007669"/>
    <property type="project" value="UniProtKB-KW"/>
</dbReference>
<dbReference type="GO" id="GO:0016491">
    <property type="term" value="F:oxidoreductase activity"/>
    <property type="evidence" value="ECO:0007669"/>
    <property type="project" value="InterPro"/>
</dbReference>
<protein>
    <submittedName>
        <fullName evidence="7">Anaerobic dehydrogenases, typically selenocysteine-containing</fullName>
    </submittedName>
</protein>
<dbReference type="Gene3D" id="2.20.25.90">
    <property type="entry name" value="ADC-like domains"/>
    <property type="match status" value="1"/>
</dbReference>